<evidence type="ECO:0000313" key="3">
    <source>
        <dbReference type="Proteomes" id="UP001206925"/>
    </source>
</evidence>
<gene>
    <name evidence="2" type="ORF">M8C21_029104</name>
</gene>
<keyword evidence="1" id="KW-1133">Transmembrane helix</keyword>
<comment type="caution">
    <text evidence="2">The sequence shown here is derived from an EMBL/GenBank/DDBJ whole genome shotgun (WGS) entry which is preliminary data.</text>
</comment>
<dbReference type="AlphaFoldDB" id="A0AAD5C1C8"/>
<sequence length="123" mass="13589">VSDTTTTATDSSRASGLSPKLSLSDVADCVCRLRMLYRHARRRLLLPGTAVYGGFPWWLCFFDFLLSLELDDVEPDGSITSILIFANPCSKFQKLFLAKLDLKDDVSKKGMESSKLLPAGRIA</sequence>
<dbReference type="Proteomes" id="UP001206925">
    <property type="component" value="Unassembled WGS sequence"/>
</dbReference>
<proteinExistence type="predicted"/>
<dbReference type="EMBL" id="JAMZMK010010281">
    <property type="protein sequence ID" value="KAI7732216.1"/>
    <property type="molecule type" value="Genomic_DNA"/>
</dbReference>
<evidence type="ECO:0000313" key="2">
    <source>
        <dbReference type="EMBL" id="KAI7732216.1"/>
    </source>
</evidence>
<accession>A0AAD5C1C8</accession>
<feature type="non-terminal residue" evidence="2">
    <location>
        <position position="1"/>
    </location>
</feature>
<protein>
    <submittedName>
        <fullName evidence="2">Uncharacterized protein</fullName>
    </submittedName>
</protein>
<keyword evidence="1" id="KW-0812">Transmembrane</keyword>
<evidence type="ECO:0000256" key="1">
    <source>
        <dbReference type="SAM" id="Phobius"/>
    </source>
</evidence>
<reference evidence="2" key="1">
    <citation type="submission" date="2022-06" db="EMBL/GenBank/DDBJ databases">
        <title>Uncovering the hologenomic basis of an extraordinary plant invasion.</title>
        <authorList>
            <person name="Bieker V.C."/>
            <person name="Martin M.D."/>
            <person name="Gilbert T."/>
            <person name="Hodgins K."/>
            <person name="Battlay P."/>
            <person name="Petersen B."/>
            <person name="Wilson J."/>
        </authorList>
    </citation>
    <scope>NUCLEOTIDE SEQUENCE</scope>
    <source>
        <strain evidence="2">AA19_3_7</strain>
        <tissue evidence="2">Leaf</tissue>
    </source>
</reference>
<keyword evidence="3" id="KW-1185">Reference proteome</keyword>
<organism evidence="2 3">
    <name type="scientific">Ambrosia artemisiifolia</name>
    <name type="common">Common ragweed</name>
    <dbReference type="NCBI Taxonomy" id="4212"/>
    <lineage>
        <taxon>Eukaryota</taxon>
        <taxon>Viridiplantae</taxon>
        <taxon>Streptophyta</taxon>
        <taxon>Embryophyta</taxon>
        <taxon>Tracheophyta</taxon>
        <taxon>Spermatophyta</taxon>
        <taxon>Magnoliopsida</taxon>
        <taxon>eudicotyledons</taxon>
        <taxon>Gunneridae</taxon>
        <taxon>Pentapetalae</taxon>
        <taxon>asterids</taxon>
        <taxon>campanulids</taxon>
        <taxon>Asterales</taxon>
        <taxon>Asteraceae</taxon>
        <taxon>Asteroideae</taxon>
        <taxon>Heliantheae alliance</taxon>
        <taxon>Heliantheae</taxon>
        <taxon>Ambrosia</taxon>
    </lineage>
</organism>
<name>A0AAD5C1C8_AMBAR</name>
<feature type="transmembrane region" description="Helical" evidence="1">
    <location>
        <begin position="44"/>
        <end position="66"/>
    </location>
</feature>
<keyword evidence="1" id="KW-0472">Membrane</keyword>